<evidence type="ECO:0000256" key="1">
    <source>
        <dbReference type="SAM" id="MobiDB-lite"/>
    </source>
</evidence>
<accession>A0ABT6L7U3</accession>
<organism evidence="2 3">
    <name type="scientific">Mycolicibacterium frederiksbergense</name>
    <dbReference type="NCBI Taxonomy" id="117567"/>
    <lineage>
        <taxon>Bacteria</taxon>
        <taxon>Bacillati</taxon>
        <taxon>Actinomycetota</taxon>
        <taxon>Actinomycetes</taxon>
        <taxon>Mycobacteriales</taxon>
        <taxon>Mycobacteriaceae</taxon>
        <taxon>Mycolicibacterium</taxon>
    </lineage>
</organism>
<name>A0ABT6L7U3_9MYCO</name>
<feature type="region of interest" description="Disordered" evidence="1">
    <location>
        <begin position="191"/>
        <end position="280"/>
    </location>
</feature>
<reference evidence="2 3" key="1">
    <citation type="submission" date="2023-04" db="EMBL/GenBank/DDBJ databases">
        <title>Forest soil microbial communities from Buena Vista Peninsula, Colon Province, Panama.</title>
        <authorList>
            <person name="Bouskill N."/>
        </authorList>
    </citation>
    <scope>NUCLEOTIDE SEQUENCE [LARGE SCALE GENOMIC DNA]</scope>
    <source>
        <strain evidence="2 3">AC80</strain>
    </source>
</reference>
<feature type="compositionally biased region" description="Pro residues" evidence="1">
    <location>
        <begin position="213"/>
        <end position="224"/>
    </location>
</feature>
<feature type="compositionally biased region" description="Low complexity" evidence="1">
    <location>
        <begin position="233"/>
        <end position="248"/>
    </location>
</feature>
<feature type="compositionally biased region" description="Basic and acidic residues" evidence="1">
    <location>
        <begin position="194"/>
        <end position="210"/>
    </location>
</feature>
<dbReference type="EMBL" id="JARXVE010000014">
    <property type="protein sequence ID" value="MDH6199031.1"/>
    <property type="molecule type" value="Genomic_DNA"/>
</dbReference>
<keyword evidence="3" id="KW-1185">Reference proteome</keyword>
<protein>
    <recommendedName>
        <fullName evidence="4">Transmembrane protein</fullName>
    </recommendedName>
</protein>
<dbReference type="Proteomes" id="UP001160130">
    <property type="component" value="Unassembled WGS sequence"/>
</dbReference>
<sequence>MSPAAAPNPAPARSQVETWAITHLDAAATRWRASADEFEELFSQHRQNISSPGGTEWEGTAKDAALDRVTADSVIVGRHGEIVRSAAALATGGAHDLRSARAKVLEAIAEAEADGFRVAENLSIIDTRRIDIATMADRHTAGTEHAENIRWNAGQLLATDNLISERLTTKAAELNGITFDGEDSRDGTVQFVNNEERQSPKDEAVDRAAEPRNPIPDQPWPPLGTPIEGSTPGGDPYYPDGLGDPVPGAQLPSKPEPPKWTPVDPGAGPFRSWEPRNPGDALAKTTIQAGIGLKEDEVPNAARNLRHYLTVSGEPLQQDVRQMLNDIPGFQRGVDETAQRLGADAINRAQAAGATGPLTFPVNTEWNGMAARQNSVGAEHDWFLASGNFDYNLAGQVTVYPPADPGGQWTYSMDTDVNTRDRYNWDIGKQTQIMGTPITDAQLARLHLIGYAQEFTMVGSTGIHRAG</sequence>
<dbReference type="RefSeq" id="WP_280835595.1">
    <property type="nucleotide sequence ID" value="NZ_JARXVE010000014.1"/>
</dbReference>
<evidence type="ECO:0000313" key="3">
    <source>
        <dbReference type="Proteomes" id="UP001160130"/>
    </source>
</evidence>
<proteinExistence type="predicted"/>
<evidence type="ECO:0000313" key="2">
    <source>
        <dbReference type="EMBL" id="MDH6199031.1"/>
    </source>
</evidence>
<gene>
    <name evidence="2" type="ORF">M2272_005698</name>
</gene>
<comment type="caution">
    <text evidence="2">The sequence shown here is derived from an EMBL/GenBank/DDBJ whole genome shotgun (WGS) entry which is preliminary data.</text>
</comment>
<evidence type="ECO:0008006" key="4">
    <source>
        <dbReference type="Google" id="ProtNLM"/>
    </source>
</evidence>